<dbReference type="AlphaFoldDB" id="A0A1S9I7C1"/>
<evidence type="ECO:0000313" key="13">
    <source>
        <dbReference type="Proteomes" id="UP000190256"/>
    </source>
</evidence>
<comment type="similarity">
    <text evidence="6">Belongs to the ABC-4 integral membrane protein family.</text>
</comment>
<evidence type="ECO:0000259" key="8">
    <source>
        <dbReference type="Pfam" id="PF02687"/>
    </source>
</evidence>
<feature type="transmembrane region" description="Helical" evidence="7">
    <location>
        <begin position="272"/>
        <end position="303"/>
    </location>
</feature>
<dbReference type="EMBL" id="MRAD01000003">
    <property type="protein sequence ID" value="OOO62897.1"/>
    <property type="molecule type" value="Genomic_DNA"/>
</dbReference>
<evidence type="ECO:0000313" key="12">
    <source>
        <dbReference type="Proteomes" id="UP000190206"/>
    </source>
</evidence>
<comment type="subcellular location">
    <subcellularLocation>
        <location evidence="1">Cell membrane</location>
        <topology evidence="1">Multi-pass membrane protein</topology>
    </subcellularLocation>
</comment>
<sequence>MKFLENLKMALDSIKSNKMRSFLTMLGIIIGISSVITIVSLGKGGQDSITGEFEKIGSATVSIKVDQSKAGRNDYINQEDADLIKNKIEKIKYVAPIVSKDGFVTEGTKNKKLYINGSTPDIQHINNDEIVYGRFFNEGEHVEGKPVVVIDEISAKNMFGTEDVVGRKLKITAKTSSKQVTIIGVSKAESGPFSGAGQDRPVFLTCPINFLKDLYSEDFIIENLYIIATDKNDIEEAGSMAKNILENRHHNKGKDMYKVENMLKQLDEVNKVIGIFTTFIGAVAAISLLVGGIGVMNIMLVSVTERTREIGIRKALGATTKNILVQFLTESVIISLIGGLIGMILGIAFAEVIGAFVKISPSVSIKAIVVAILFSSSVGIFFGIYPAKKAAKLNPIDALRYE</sequence>
<dbReference type="EMBL" id="MRAE01000015">
    <property type="protein sequence ID" value="OOO66219.1"/>
    <property type="molecule type" value="Genomic_DNA"/>
</dbReference>
<keyword evidence="5 7" id="KW-0472">Membrane</keyword>
<evidence type="ECO:0000256" key="4">
    <source>
        <dbReference type="ARBA" id="ARBA00022989"/>
    </source>
</evidence>
<evidence type="ECO:0000313" key="11">
    <source>
        <dbReference type="EMBL" id="OOO66219.1"/>
    </source>
</evidence>
<gene>
    <name evidence="10" type="ORF">BS637_03530</name>
    <name evidence="11" type="ORF">BS638_07610</name>
</gene>
<feature type="domain" description="MacB-like periplasmic core" evidence="9">
    <location>
        <begin position="21"/>
        <end position="239"/>
    </location>
</feature>
<dbReference type="Proteomes" id="UP000190206">
    <property type="component" value="Unassembled WGS sequence"/>
</dbReference>
<dbReference type="GO" id="GO:0022857">
    <property type="term" value="F:transmembrane transporter activity"/>
    <property type="evidence" value="ECO:0007669"/>
    <property type="project" value="TreeGrafter"/>
</dbReference>
<dbReference type="PANTHER" id="PTHR30572:SF4">
    <property type="entry name" value="ABC TRANSPORTER PERMEASE YTRF"/>
    <property type="match status" value="1"/>
</dbReference>
<keyword evidence="12" id="KW-1185">Reference proteome</keyword>
<proteinExistence type="inferred from homology"/>
<name>A0A1S9I7C1_9CLOT</name>
<organism evidence="11 13">
    <name type="scientific">Clostridium tepidum</name>
    <dbReference type="NCBI Taxonomy" id="1962263"/>
    <lineage>
        <taxon>Bacteria</taxon>
        <taxon>Bacillati</taxon>
        <taxon>Bacillota</taxon>
        <taxon>Clostridia</taxon>
        <taxon>Eubacteriales</taxon>
        <taxon>Clostridiaceae</taxon>
        <taxon>Clostridium</taxon>
    </lineage>
</organism>
<evidence type="ECO:0000313" key="10">
    <source>
        <dbReference type="EMBL" id="OOO62897.1"/>
    </source>
</evidence>
<feature type="transmembrane region" description="Helical" evidence="7">
    <location>
        <begin position="21"/>
        <end position="42"/>
    </location>
</feature>
<keyword evidence="2" id="KW-1003">Cell membrane</keyword>
<evidence type="ECO:0000256" key="3">
    <source>
        <dbReference type="ARBA" id="ARBA00022692"/>
    </source>
</evidence>
<keyword evidence="3 7" id="KW-0812">Transmembrane</keyword>
<dbReference type="PANTHER" id="PTHR30572">
    <property type="entry name" value="MEMBRANE COMPONENT OF TRANSPORTER-RELATED"/>
    <property type="match status" value="1"/>
</dbReference>
<accession>A0A1S9I7C1</accession>
<dbReference type="Pfam" id="PF02687">
    <property type="entry name" value="FtsX"/>
    <property type="match status" value="1"/>
</dbReference>
<evidence type="ECO:0000256" key="1">
    <source>
        <dbReference type="ARBA" id="ARBA00004651"/>
    </source>
</evidence>
<feature type="transmembrane region" description="Helical" evidence="7">
    <location>
        <begin position="363"/>
        <end position="385"/>
    </location>
</feature>
<evidence type="ECO:0000256" key="7">
    <source>
        <dbReference type="SAM" id="Phobius"/>
    </source>
</evidence>
<evidence type="ECO:0000256" key="2">
    <source>
        <dbReference type="ARBA" id="ARBA00022475"/>
    </source>
</evidence>
<dbReference type="GO" id="GO:0005886">
    <property type="term" value="C:plasma membrane"/>
    <property type="evidence" value="ECO:0007669"/>
    <property type="project" value="UniProtKB-SubCell"/>
</dbReference>
<evidence type="ECO:0000259" key="9">
    <source>
        <dbReference type="Pfam" id="PF12704"/>
    </source>
</evidence>
<reference evidence="10 12" key="2">
    <citation type="submission" date="2016-12" db="EMBL/GenBank/DDBJ databases">
        <title>Clostridium tepidum sp. nov., a close relative of Clostridium sporogenes and Clostridium botulinum Group I.</title>
        <authorList>
            <person name="Dobritsa A.P."/>
            <person name="Kutumbaka K."/>
            <person name="Werner K."/>
            <person name="Samadpour M."/>
        </authorList>
    </citation>
    <scope>NUCLEOTIDE SEQUENCE [LARGE SCALE GENOMIC DNA]</scope>
    <source>
        <strain evidence="10 12">PE</strain>
    </source>
</reference>
<dbReference type="InterPro" id="IPR025857">
    <property type="entry name" value="MacB_PCD"/>
</dbReference>
<reference evidence="11 13" key="1">
    <citation type="submission" date="2016-12" db="EMBL/GenBank/DDBJ databases">
        <title>Clostridium tepidum sp. nov., a close relative of Clostridium sporogenes and Clostridium botulinum Group I.</title>
        <authorList>
            <person name="Dobritsa A.P."/>
            <person name="Kutumbaka K.K."/>
            <person name="Werner K."/>
            <person name="Wiedmann M."/>
            <person name="Asmus A."/>
            <person name="Samadpour M."/>
        </authorList>
    </citation>
    <scope>NUCLEOTIDE SEQUENCE [LARGE SCALE GENOMIC DNA]</scope>
    <source>
        <strain evidence="11 13">IEH 97212</strain>
    </source>
</reference>
<dbReference type="STRING" id="1962263.BS637_03530"/>
<comment type="caution">
    <text evidence="11">The sequence shown here is derived from an EMBL/GenBank/DDBJ whole genome shotgun (WGS) entry which is preliminary data.</text>
</comment>
<evidence type="ECO:0000256" key="5">
    <source>
        <dbReference type="ARBA" id="ARBA00023136"/>
    </source>
</evidence>
<dbReference type="InterPro" id="IPR003838">
    <property type="entry name" value="ABC3_permease_C"/>
</dbReference>
<dbReference type="RefSeq" id="WP_078023282.1">
    <property type="nucleotide sequence ID" value="NZ_JADPGM010000002.1"/>
</dbReference>
<dbReference type="OrthoDB" id="9770036at2"/>
<feature type="transmembrane region" description="Helical" evidence="7">
    <location>
        <begin position="324"/>
        <end position="357"/>
    </location>
</feature>
<evidence type="ECO:0000256" key="6">
    <source>
        <dbReference type="ARBA" id="ARBA00038076"/>
    </source>
</evidence>
<keyword evidence="4 7" id="KW-1133">Transmembrane helix</keyword>
<dbReference type="Pfam" id="PF12704">
    <property type="entry name" value="MacB_PCD"/>
    <property type="match status" value="1"/>
</dbReference>
<protein>
    <submittedName>
        <fullName evidence="11">Macrolide ABC transporter permease</fullName>
    </submittedName>
</protein>
<dbReference type="InterPro" id="IPR050250">
    <property type="entry name" value="Macrolide_Exporter_MacB"/>
</dbReference>
<feature type="domain" description="ABC3 transporter permease C-terminal" evidence="8">
    <location>
        <begin position="282"/>
        <end position="395"/>
    </location>
</feature>
<dbReference type="Proteomes" id="UP000190256">
    <property type="component" value="Unassembled WGS sequence"/>
</dbReference>